<evidence type="ECO:0008006" key="2">
    <source>
        <dbReference type="Google" id="ProtNLM"/>
    </source>
</evidence>
<sequence>MEATERLKLRVILDNDNAERLILPSRPSSVQALIDEIKTRLKLTFDFRLQFEDPDFDHALCNLVEMEHLPSTASVKVIRLVELDLISTSTSETSLLNDSTDAIDSPEHISRWPEVFIVPKFSYEVEHVLKEGNAAFEKDGKLIRLPRDQKHNILEVMGEEIFKLKAYPSSTQIGKAAKALVEKHPCLKENNSDTGWEGWKNSLRYKIGNQRKKLAKAGIRDVAVNSGKRSRTNPEGAAPRANIKRPKRGEVNFLPSCPSGETRESLEKRRDEMIEEFQKTSAERDIPLIHQHMMRTFSLRREEIITSSLPVSELKDRWPALFNETQLYCEFHRITNLHLPHVFYAALDEYASWLIGLYKKKKSGRVGENMDQLLLEYEQQDKNDICATRTAALAGLPIYLKEDSSGIFKTCKDEMEFHEAALALVADVGEEDVPAGVPFSPRQVFVVLEDQVVMTHYRWTDALVCLFGLIYALHLSYPVKCSSFFEFIQVVLLKLDDERKQLKPKLQTLKNELV</sequence>
<gene>
    <name evidence="1" type="primary">Nfu_g_1_015730</name>
</gene>
<reference evidence="1" key="2">
    <citation type="submission" date="2016-06" db="EMBL/GenBank/DDBJ databases">
        <title>The genome of a short-lived fish provides insights into sex chromosome evolution and the genetic control of aging.</title>
        <authorList>
            <person name="Reichwald K."/>
            <person name="Felder M."/>
            <person name="Petzold A."/>
            <person name="Koch P."/>
            <person name="Groth M."/>
            <person name="Platzer M."/>
        </authorList>
    </citation>
    <scope>NUCLEOTIDE SEQUENCE</scope>
    <source>
        <tissue evidence="1">Brain</tissue>
    </source>
</reference>
<dbReference type="PANTHER" id="PTHR31025:SF19">
    <property type="entry name" value="SI:CH73-42K18.1-RELATED"/>
    <property type="match status" value="1"/>
</dbReference>
<name>A0A1A8GFQ9_9TELE</name>
<protein>
    <recommendedName>
        <fullName evidence="2">Sterile alpha motif domain-containing protein 3-like</fullName>
    </recommendedName>
</protein>
<dbReference type="EMBL" id="HAEC01002528">
    <property type="protein sequence ID" value="SBQ70605.1"/>
    <property type="molecule type" value="Transcribed_RNA"/>
</dbReference>
<evidence type="ECO:0000313" key="1">
    <source>
        <dbReference type="EMBL" id="SBQ70605.1"/>
    </source>
</evidence>
<organism evidence="1">
    <name type="scientific">Nothobranchius korthausae</name>
    <dbReference type="NCBI Taxonomy" id="1143690"/>
    <lineage>
        <taxon>Eukaryota</taxon>
        <taxon>Metazoa</taxon>
        <taxon>Chordata</taxon>
        <taxon>Craniata</taxon>
        <taxon>Vertebrata</taxon>
        <taxon>Euteleostomi</taxon>
        <taxon>Actinopterygii</taxon>
        <taxon>Neopterygii</taxon>
        <taxon>Teleostei</taxon>
        <taxon>Neoteleostei</taxon>
        <taxon>Acanthomorphata</taxon>
        <taxon>Ovalentaria</taxon>
        <taxon>Atherinomorphae</taxon>
        <taxon>Cyprinodontiformes</taxon>
        <taxon>Nothobranchiidae</taxon>
        <taxon>Nothobranchius</taxon>
    </lineage>
</organism>
<proteinExistence type="predicted"/>
<dbReference type="PANTHER" id="PTHR31025">
    <property type="entry name" value="SI:CH211-196P9.1-RELATED"/>
    <property type="match status" value="1"/>
</dbReference>
<accession>A0A1A8GFQ9</accession>
<reference evidence="1" key="1">
    <citation type="submission" date="2016-05" db="EMBL/GenBank/DDBJ databases">
        <authorList>
            <person name="Lavstsen T."/>
            <person name="Jespersen J.S."/>
        </authorList>
    </citation>
    <scope>NUCLEOTIDE SEQUENCE</scope>
    <source>
        <tissue evidence="1">Brain</tissue>
    </source>
</reference>
<dbReference type="AlphaFoldDB" id="A0A1A8GFQ9"/>